<evidence type="ECO:0000313" key="5">
    <source>
        <dbReference type="Proteomes" id="UP001161405"/>
    </source>
</evidence>
<comment type="subcellular location">
    <subcellularLocation>
        <location evidence="3">Cytoplasm</location>
    </subcellularLocation>
</comment>
<comment type="function">
    <text evidence="3">Required for formate dehydrogenase (FDH) activity. Acts as a sulfur carrier protein that transfers sulfur from IscS to the molybdenum cofactor prior to its insertion into FDH.</text>
</comment>
<dbReference type="PANTHER" id="PTHR30592:SF1">
    <property type="entry name" value="SULFUR CARRIER PROTEIN FDHD"/>
    <property type="match status" value="1"/>
</dbReference>
<accession>A0ABQ5UWR9</accession>
<dbReference type="InterPro" id="IPR016193">
    <property type="entry name" value="Cytidine_deaminase-like"/>
</dbReference>
<keyword evidence="5" id="KW-1185">Reference proteome</keyword>
<evidence type="ECO:0000256" key="2">
    <source>
        <dbReference type="ARBA" id="ARBA00023150"/>
    </source>
</evidence>
<evidence type="ECO:0000256" key="3">
    <source>
        <dbReference type="HAMAP-Rule" id="MF_00187"/>
    </source>
</evidence>
<name>A0ABQ5UWR9_9HYPH</name>
<dbReference type="PIRSF" id="PIRSF015626">
    <property type="entry name" value="FdhD"/>
    <property type="match status" value="1"/>
</dbReference>
<dbReference type="Pfam" id="PF02634">
    <property type="entry name" value="FdhD-NarQ"/>
    <property type="match status" value="1"/>
</dbReference>
<dbReference type="PANTHER" id="PTHR30592">
    <property type="entry name" value="FORMATE DEHYDROGENASE"/>
    <property type="match status" value="1"/>
</dbReference>
<keyword evidence="1 3" id="KW-0963">Cytoplasm</keyword>
<keyword evidence="2 3" id="KW-0501">Molybdenum cofactor biosynthesis</keyword>
<dbReference type="SUPFAM" id="SSF53927">
    <property type="entry name" value="Cytidine deaminase-like"/>
    <property type="match status" value="1"/>
</dbReference>
<organism evidence="4 5">
    <name type="scientific">Maritalea porphyrae</name>
    <dbReference type="NCBI Taxonomy" id="880732"/>
    <lineage>
        <taxon>Bacteria</taxon>
        <taxon>Pseudomonadati</taxon>
        <taxon>Pseudomonadota</taxon>
        <taxon>Alphaproteobacteria</taxon>
        <taxon>Hyphomicrobiales</taxon>
        <taxon>Devosiaceae</taxon>
        <taxon>Maritalea</taxon>
    </lineage>
</organism>
<comment type="caution">
    <text evidence="4">The sequence shown here is derived from an EMBL/GenBank/DDBJ whole genome shotgun (WGS) entry which is preliminary data.</text>
</comment>
<gene>
    <name evidence="3 4" type="primary">fdhD</name>
    <name evidence="4" type="ORF">GCM10007879_32470</name>
</gene>
<dbReference type="Gene3D" id="3.40.140.10">
    <property type="entry name" value="Cytidine Deaminase, domain 2"/>
    <property type="match status" value="1"/>
</dbReference>
<comment type="similarity">
    <text evidence="3">Belongs to the FdhD family.</text>
</comment>
<reference evidence="4" key="1">
    <citation type="journal article" date="2014" name="Int. J. Syst. Evol. Microbiol.">
        <title>Complete genome of a new Firmicutes species belonging to the dominant human colonic microbiota ('Ruminococcus bicirculans') reveals two chromosomes and a selective capacity to utilize plant glucans.</title>
        <authorList>
            <consortium name="NISC Comparative Sequencing Program"/>
            <person name="Wegmann U."/>
            <person name="Louis P."/>
            <person name="Goesmann A."/>
            <person name="Henrissat B."/>
            <person name="Duncan S.H."/>
            <person name="Flint H.J."/>
        </authorList>
    </citation>
    <scope>NUCLEOTIDE SEQUENCE</scope>
    <source>
        <strain evidence="4">NBRC 107169</strain>
    </source>
</reference>
<protein>
    <recommendedName>
        <fullName evidence="3">Sulfur carrier protein FdhD</fullName>
    </recommendedName>
</protein>
<feature type="active site" description="Cysteine persulfide intermediate" evidence="3">
    <location>
        <position position="113"/>
    </location>
</feature>
<sequence>MAASDRNAKVSRQSKVSIGEGTILWQIAEERPIALVYNQRNYAVMLATPSDLEDFAIGFSISERIVNAPEEIASIAVQEVSLGYDVKVEISPERLERLDVRQKRRNMVGSASCGLCGLENADSFLARLPRVAETQMTLEDHVITRAVDDLPNHQVLNAATYSVHAAAWVNPSGEIDLVREDIGRHNAVDKLLGARVRAAGKTDGFLLVSSRCSYEIIEKAARHGVRAVVSISAPTGFALDKAKEANISLYCWSTDGPVSLLT</sequence>
<reference evidence="4" key="2">
    <citation type="submission" date="2023-01" db="EMBL/GenBank/DDBJ databases">
        <title>Draft genome sequence of Maritalea porphyrae strain NBRC 107169.</title>
        <authorList>
            <person name="Sun Q."/>
            <person name="Mori K."/>
        </authorList>
    </citation>
    <scope>NUCLEOTIDE SEQUENCE</scope>
    <source>
        <strain evidence="4">NBRC 107169</strain>
    </source>
</reference>
<evidence type="ECO:0000313" key="4">
    <source>
        <dbReference type="EMBL" id="GLQ18998.1"/>
    </source>
</evidence>
<evidence type="ECO:0000256" key="1">
    <source>
        <dbReference type="ARBA" id="ARBA00022490"/>
    </source>
</evidence>
<dbReference type="NCBIfam" id="TIGR00129">
    <property type="entry name" value="fdhD_narQ"/>
    <property type="match status" value="1"/>
</dbReference>
<comment type="caution">
    <text evidence="3">Lacks conserved residue(s) required for the propagation of feature annotation.</text>
</comment>
<dbReference type="EMBL" id="BSNI01000002">
    <property type="protein sequence ID" value="GLQ18998.1"/>
    <property type="molecule type" value="Genomic_DNA"/>
</dbReference>
<dbReference type="RefSeq" id="WP_284366163.1">
    <property type="nucleotide sequence ID" value="NZ_BSNI01000002.1"/>
</dbReference>
<dbReference type="InterPro" id="IPR003786">
    <property type="entry name" value="FdhD"/>
</dbReference>
<dbReference type="HAMAP" id="MF_00187">
    <property type="entry name" value="FdhD"/>
    <property type="match status" value="1"/>
</dbReference>
<proteinExistence type="inferred from homology"/>
<dbReference type="Gene3D" id="3.10.20.10">
    <property type="match status" value="1"/>
</dbReference>
<dbReference type="Proteomes" id="UP001161405">
    <property type="component" value="Unassembled WGS sequence"/>
</dbReference>